<dbReference type="GO" id="GO:0016491">
    <property type="term" value="F:oxidoreductase activity"/>
    <property type="evidence" value="ECO:0007669"/>
    <property type="project" value="UniProtKB-KW"/>
</dbReference>
<dbReference type="InterPro" id="IPR016156">
    <property type="entry name" value="FAD/NAD-linked_Rdtase_dimer_sf"/>
</dbReference>
<evidence type="ECO:0000313" key="7">
    <source>
        <dbReference type="EMBL" id="GCF92215.1"/>
    </source>
</evidence>
<name>A0A4P5P3A5_9ENTE</name>
<evidence type="ECO:0000256" key="5">
    <source>
        <dbReference type="ARBA" id="ARBA00023284"/>
    </source>
</evidence>
<evidence type="ECO:0000256" key="4">
    <source>
        <dbReference type="ARBA" id="ARBA00023002"/>
    </source>
</evidence>
<evidence type="ECO:0000256" key="3">
    <source>
        <dbReference type="ARBA" id="ARBA00022827"/>
    </source>
</evidence>
<keyword evidence="5" id="KW-0676">Redox-active center</keyword>
<proteinExistence type="predicted"/>
<dbReference type="PRINTS" id="PR00368">
    <property type="entry name" value="FADPNR"/>
</dbReference>
<dbReference type="InterPro" id="IPR036188">
    <property type="entry name" value="FAD/NAD-bd_sf"/>
</dbReference>
<dbReference type="Pfam" id="PF07992">
    <property type="entry name" value="Pyr_redox_2"/>
    <property type="match status" value="1"/>
</dbReference>
<evidence type="ECO:0000313" key="8">
    <source>
        <dbReference type="Proteomes" id="UP000290567"/>
    </source>
</evidence>
<dbReference type="SUPFAM" id="SSF51905">
    <property type="entry name" value="FAD/NAD(P)-binding domain"/>
    <property type="match status" value="2"/>
</dbReference>
<dbReference type="Gene3D" id="3.30.390.30">
    <property type="match status" value="1"/>
</dbReference>
<dbReference type="InterPro" id="IPR050260">
    <property type="entry name" value="FAD-bd_OxRdtase"/>
</dbReference>
<dbReference type="InterPro" id="IPR023753">
    <property type="entry name" value="FAD/NAD-binding_dom"/>
</dbReference>
<feature type="domain" description="FAD/NAD(P)-binding" evidence="6">
    <location>
        <begin position="2"/>
        <end position="300"/>
    </location>
</feature>
<dbReference type="Gene3D" id="3.50.50.60">
    <property type="entry name" value="FAD/NAD(P)-binding domain"/>
    <property type="match status" value="2"/>
</dbReference>
<dbReference type="PANTHER" id="PTHR43429">
    <property type="entry name" value="PYRIDINE NUCLEOTIDE-DISULFIDE OXIDOREDUCTASE DOMAIN-CONTAINING"/>
    <property type="match status" value="1"/>
</dbReference>
<reference evidence="8" key="1">
    <citation type="submission" date="2019-02" db="EMBL/GenBank/DDBJ databases">
        <title>Draft genome sequence of Enterococcus sp. Gos25-1.</title>
        <authorList>
            <person name="Tanaka N."/>
            <person name="Shiwa Y."/>
            <person name="Fujita N."/>
        </authorList>
    </citation>
    <scope>NUCLEOTIDE SEQUENCE [LARGE SCALE GENOMIC DNA]</scope>
    <source>
        <strain evidence="8">Gos25-1</strain>
    </source>
</reference>
<evidence type="ECO:0000259" key="6">
    <source>
        <dbReference type="Pfam" id="PF07992"/>
    </source>
</evidence>
<keyword evidence="2" id="KW-0285">Flavoprotein</keyword>
<evidence type="ECO:0000256" key="2">
    <source>
        <dbReference type="ARBA" id="ARBA00022630"/>
    </source>
</evidence>
<dbReference type="RefSeq" id="WP_146620734.1">
    <property type="nucleotide sequence ID" value="NZ_BJCC01000001.1"/>
</dbReference>
<dbReference type="PRINTS" id="PR00411">
    <property type="entry name" value="PNDRDTASEI"/>
</dbReference>
<dbReference type="Proteomes" id="UP000290567">
    <property type="component" value="Unassembled WGS sequence"/>
</dbReference>
<sequence>MIVIIGGSFAGVQAALEIRKRKPYKDIVIYEKKDHLGYVPNGINVFLKRQIDRLEDAIRFNEKDLKDNYIDVHLNTECTAINSWDKTVMIKEDGQEKIVSYDKLIIAIGSTQPQYLIEKEKKFVYQTKELNDARRTVEKLQDAESVAILGGGIIGIELAASLHVYNPKLKIIVLEKFDNLLEMAVDNEITERIIEKLNQKEIKFLTAIDFERVEETEEKIKIVTNQGEFETDMLIKAPNLEPNHQFLAQSIDLDIDGTGIVSPQFQASEDIYVLGDMLRLELLPIEERLYMSLVNNAVRSAIVAANHIAAKKELVFQSTKTNVFTICELTVARSGAQQRDERFSRYPIDKFSGVYHVYLEDNRRVPVYLIMFVYPHSKEVIGLQAIAEANISHLANLFSLVVRGKLRAEELAVHDFFFHADYPSDVMHCLNNIAADYLSK</sequence>
<comment type="caution">
    <text evidence="7">The sequence shown here is derived from an EMBL/GenBank/DDBJ whole genome shotgun (WGS) entry which is preliminary data.</text>
</comment>
<accession>A0A4P5P3A5</accession>
<protein>
    <submittedName>
        <fullName evidence="7">Pyridine nucleotide-disulfide oxidoreductase</fullName>
    </submittedName>
</protein>
<dbReference type="SUPFAM" id="SSF55424">
    <property type="entry name" value="FAD/NAD-linked reductases, dimerisation (C-terminal) domain"/>
    <property type="match status" value="1"/>
</dbReference>
<evidence type="ECO:0000256" key="1">
    <source>
        <dbReference type="ARBA" id="ARBA00001974"/>
    </source>
</evidence>
<comment type="cofactor">
    <cofactor evidence="1">
        <name>FAD</name>
        <dbReference type="ChEBI" id="CHEBI:57692"/>
    </cofactor>
</comment>
<dbReference type="PANTHER" id="PTHR43429:SF1">
    <property type="entry name" value="NAD(P)H SULFUR OXIDOREDUCTASE (COA-DEPENDENT)"/>
    <property type="match status" value="1"/>
</dbReference>
<dbReference type="AlphaFoldDB" id="A0A4P5P3A5"/>
<keyword evidence="3" id="KW-0274">FAD</keyword>
<keyword evidence="4" id="KW-0560">Oxidoreductase</keyword>
<organism evidence="7 8">
    <name type="scientific">Enterococcus florum</name>
    <dbReference type="NCBI Taxonomy" id="2480627"/>
    <lineage>
        <taxon>Bacteria</taxon>
        <taxon>Bacillati</taxon>
        <taxon>Bacillota</taxon>
        <taxon>Bacilli</taxon>
        <taxon>Lactobacillales</taxon>
        <taxon>Enterococcaceae</taxon>
        <taxon>Enterococcus</taxon>
    </lineage>
</organism>
<keyword evidence="8" id="KW-1185">Reference proteome</keyword>
<gene>
    <name evidence="7" type="primary">nox2</name>
    <name evidence="7" type="ORF">NRIC_01060</name>
</gene>
<dbReference type="EMBL" id="BJCC01000001">
    <property type="protein sequence ID" value="GCF92215.1"/>
    <property type="molecule type" value="Genomic_DNA"/>
</dbReference>
<dbReference type="OrthoDB" id="9802028at2"/>